<evidence type="ECO:0000256" key="13">
    <source>
        <dbReference type="ARBA" id="ARBA00033392"/>
    </source>
</evidence>
<evidence type="ECO:0000256" key="14">
    <source>
        <dbReference type="ARBA" id="ARBA00047783"/>
    </source>
</evidence>
<evidence type="ECO:0000256" key="2">
    <source>
        <dbReference type="ARBA" id="ARBA00004496"/>
    </source>
</evidence>
<evidence type="ECO:0000313" key="17">
    <source>
        <dbReference type="EMBL" id="EPD26909.1"/>
    </source>
</evidence>
<dbReference type="Gene3D" id="3.40.630.30">
    <property type="match status" value="1"/>
</dbReference>
<dbReference type="InterPro" id="IPR023148">
    <property type="entry name" value="tRNA_m1G_MeTrfase_C_sf"/>
</dbReference>
<dbReference type="GO" id="GO:0016747">
    <property type="term" value="F:acyltransferase activity, transferring groups other than amino-acyl groups"/>
    <property type="evidence" value="ECO:0007669"/>
    <property type="project" value="InterPro"/>
</dbReference>
<evidence type="ECO:0000256" key="10">
    <source>
        <dbReference type="ARBA" id="ARBA00022691"/>
    </source>
</evidence>
<feature type="domain" description="N-acetyltransferase" evidence="16">
    <location>
        <begin position="319"/>
        <end position="503"/>
    </location>
</feature>
<comment type="caution">
    <text evidence="17">The sequence shown here is derived from an EMBL/GenBank/DDBJ whole genome shotgun (WGS) entry which is preliminary data.</text>
</comment>
<dbReference type="NCBIfam" id="TIGR00088">
    <property type="entry name" value="trmD"/>
    <property type="match status" value="1"/>
</dbReference>
<evidence type="ECO:0000259" key="16">
    <source>
        <dbReference type="PROSITE" id="PS51186"/>
    </source>
</evidence>
<dbReference type="Pfam" id="PF01746">
    <property type="entry name" value="tRNA_m1G_MT"/>
    <property type="match status" value="1"/>
</dbReference>
<name>S2WG59_9ACTO</name>
<dbReference type="EMBL" id="AGWM01000010">
    <property type="protein sequence ID" value="EPD26909.1"/>
    <property type="molecule type" value="Genomic_DNA"/>
</dbReference>
<comment type="subcellular location">
    <subcellularLocation>
        <location evidence="2 15">Cytoplasm</location>
    </subcellularLocation>
</comment>
<dbReference type="InterPro" id="IPR029026">
    <property type="entry name" value="tRNA_m1G_MTases_N"/>
</dbReference>
<comment type="function">
    <text evidence="1 15">Specifically methylates guanosine-37 in various tRNAs.</text>
</comment>
<gene>
    <name evidence="15" type="primary">trmD</name>
    <name evidence="17" type="ORF">HMPREF9237_00843</name>
</gene>
<evidence type="ECO:0000256" key="12">
    <source>
        <dbReference type="ARBA" id="ARBA00029736"/>
    </source>
</evidence>
<dbReference type="HOGENOM" id="CLU_047363_3_1_11"/>
<dbReference type="InterPro" id="IPR002649">
    <property type="entry name" value="tRNA_m1G_MeTrfase_TrmD"/>
</dbReference>
<dbReference type="Proteomes" id="UP000014393">
    <property type="component" value="Unassembled WGS sequence"/>
</dbReference>
<dbReference type="PATRIC" id="fig|883067.3.peg.825"/>
<keyword evidence="7 15" id="KW-0963">Cytoplasm</keyword>
<dbReference type="NCBIfam" id="NF000648">
    <property type="entry name" value="PRK00026.1"/>
    <property type="match status" value="1"/>
</dbReference>
<dbReference type="EC" id="2.1.1.228" evidence="5 15"/>
<feature type="binding site" evidence="15">
    <location>
        <position position="116"/>
    </location>
    <ligand>
        <name>S-adenosyl-L-methionine</name>
        <dbReference type="ChEBI" id="CHEBI:59789"/>
    </ligand>
</feature>
<dbReference type="Gene3D" id="1.10.1270.20">
    <property type="entry name" value="tRNA(m1g37)methyltransferase, domain 2"/>
    <property type="match status" value="1"/>
</dbReference>
<evidence type="ECO:0000256" key="6">
    <source>
        <dbReference type="ARBA" id="ARBA00014679"/>
    </source>
</evidence>
<dbReference type="OrthoDB" id="9807416at2"/>
<sequence>MASLRIDLVSVFPEFFDVLDLSLVGKARRRGVVDIRTHNLRDWTSDIHRTVDDTPIGGGAGMVMKPDVWGRALDDLIGPSSPETITLAMPTPSGRPLTQRLVEDLATRERIIIACGRYEGIDARVAEHYRGRGVRVEEFSLGDYVLNGGEVAAVALVEAVTRLIPGMVGNPESLVEESHGAAGLLEYRVYTRPVRWRELEVPAVLLSGNHGAVARYRRDEALTRTAARRPDMIAELDTSQLDKYDRPALAAAGYVWRTSDAHPVAVDTEVLGVAGAAGSGDGVSSGEVLSGGTLENGVLPGRDVLNGARRRTATELAQLATRTFPDACPRYLREADIAAFAAANLSVEAFEKYLADPRWMTVVVRAASGESRGELLGYSLTLLPDSAVGMGGDDVAGREDGAPFMHLPERKGPLLELSKFYVERSWHGSGVADLLWRATVEACRDRILDAEVASAPYLWLGTNKDNRRAQRFYKRCGFRKVATREFRVGEVINSDLIFACPLTVA</sequence>
<dbReference type="STRING" id="59505.FB03_00550"/>
<dbReference type="Gene3D" id="3.40.1280.10">
    <property type="match status" value="1"/>
</dbReference>
<evidence type="ECO:0000256" key="11">
    <source>
        <dbReference type="ARBA" id="ARBA00022694"/>
    </source>
</evidence>
<dbReference type="SUPFAM" id="SSF55729">
    <property type="entry name" value="Acyl-CoA N-acyltransferases (Nat)"/>
    <property type="match status" value="1"/>
</dbReference>
<protein>
    <recommendedName>
        <fullName evidence="6 15">tRNA (guanine-N(1)-)-methyltransferase</fullName>
        <ecNumber evidence="5 15">2.1.1.228</ecNumber>
    </recommendedName>
    <alternativeName>
        <fullName evidence="12 15">M1G-methyltransferase</fullName>
    </alternativeName>
    <alternativeName>
        <fullName evidence="13 15">tRNA [GM37] methyltransferase</fullName>
    </alternativeName>
</protein>
<evidence type="ECO:0000256" key="1">
    <source>
        <dbReference type="ARBA" id="ARBA00002634"/>
    </source>
</evidence>
<evidence type="ECO:0000256" key="5">
    <source>
        <dbReference type="ARBA" id="ARBA00012807"/>
    </source>
</evidence>
<feature type="binding site" evidence="15">
    <location>
        <begin position="141"/>
        <end position="146"/>
    </location>
    <ligand>
        <name>S-adenosyl-L-methionine</name>
        <dbReference type="ChEBI" id="CHEBI:59789"/>
    </ligand>
</feature>
<dbReference type="eggNOG" id="COG0336">
    <property type="taxonomic scope" value="Bacteria"/>
</dbReference>
<comment type="subunit">
    <text evidence="4 15">Homodimer.</text>
</comment>
<keyword evidence="11 15" id="KW-0819">tRNA processing</keyword>
<dbReference type="AlphaFoldDB" id="S2WG59"/>
<evidence type="ECO:0000256" key="15">
    <source>
        <dbReference type="HAMAP-Rule" id="MF_00605"/>
    </source>
</evidence>
<reference evidence="17 18" key="1">
    <citation type="submission" date="2013-05" db="EMBL/GenBank/DDBJ databases">
        <title>The Genome Sequence of Actinobaculum schaalii FB123-CNA2.</title>
        <authorList>
            <consortium name="The Broad Institute Genomics Platform"/>
            <person name="Earl A."/>
            <person name="Ward D."/>
            <person name="Feldgarden M."/>
            <person name="Gevers D."/>
            <person name="Saerens B."/>
            <person name="Vaneechoutte M."/>
            <person name="Walker B."/>
            <person name="Young S."/>
            <person name="Zeng Q."/>
            <person name="Gargeya S."/>
            <person name="Fitzgerald M."/>
            <person name="Haas B."/>
            <person name="Abouelleil A."/>
            <person name="Allen A.W."/>
            <person name="Alvarado L."/>
            <person name="Arachchi H.M."/>
            <person name="Berlin A.M."/>
            <person name="Chapman S.B."/>
            <person name="Gainer-Dewar J."/>
            <person name="Goldberg J."/>
            <person name="Griggs A."/>
            <person name="Gujja S."/>
            <person name="Hansen M."/>
            <person name="Howarth C."/>
            <person name="Imamovic A."/>
            <person name="Ireland A."/>
            <person name="Larimer J."/>
            <person name="McCowan C."/>
            <person name="Murphy C."/>
            <person name="Pearson M."/>
            <person name="Poon T.W."/>
            <person name="Priest M."/>
            <person name="Roberts A."/>
            <person name="Saif S."/>
            <person name="Shea T."/>
            <person name="Sisk P."/>
            <person name="Sykes S."/>
            <person name="Wortman J."/>
            <person name="Nusbaum C."/>
            <person name="Birren B."/>
        </authorList>
    </citation>
    <scope>NUCLEOTIDE SEQUENCE [LARGE SCALE GENOMIC DNA]</scope>
    <source>
        <strain evidence="17 18">FB123-CNA-2</strain>
    </source>
</reference>
<evidence type="ECO:0000256" key="8">
    <source>
        <dbReference type="ARBA" id="ARBA00022603"/>
    </source>
</evidence>
<dbReference type="GO" id="GO:0002939">
    <property type="term" value="P:tRNA N1-guanine methylation"/>
    <property type="evidence" value="ECO:0007669"/>
    <property type="project" value="TreeGrafter"/>
</dbReference>
<keyword evidence="9 15" id="KW-0808">Transferase</keyword>
<comment type="catalytic activity">
    <reaction evidence="14 15">
        <text>guanosine(37) in tRNA + S-adenosyl-L-methionine = N(1)-methylguanosine(37) in tRNA + S-adenosyl-L-homocysteine + H(+)</text>
        <dbReference type="Rhea" id="RHEA:36899"/>
        <dbReference type="Rhea" id="RHEA-COMP:10145"/>
        <dbReference type="Rhea" id="RHEA-COMP:10147"/>
        <dbReference type="ChEBI" id="CHEBI:15378"/>
        <dbReference type="ChEBI" id="CHEBI:57856"/>
        <dbReference type="ChEBI" id="CHEBI:59789"/>
        <dbReference type="ChEBI" id="CHEBI:73542"/>
        <dbReference type="ChEBI" id="CHEBI:74269"/>
        <dbReference type="EC" id="2.1.1.228"/>
    </reaction>
</comment>
<proteinExistence type="inferred from homology"/>
<evidence type="ECO:0000256" key="4">
    <source>
        <dbReference type="ARBA" id="ARBA00011738"/>
    </source>
</evidence>
<dbReference type="GO" id="GO:0052906">
    <property type="term" value="F:tRNA (guanine(37)-N1)-methyltransferase activity"/>
    <property type="evidence" value="ECO:0007669"/>
    <property type="project" value="UniProtKB-UniRule"/>
</dbReference>
<dbReference type="InterPro" id="IPR016181">
    <property type="entry name" value="Acyl_CoA_acyltransferase"/>
</dbReference>
<dbReference type="GO" id="GO:0005829">
    <property type="term" value="C:cytosol"/>
    <property type="evidence" value="ECO:0007669"/>
    <property type="project" value="TreeGrafter"/>
</dbReference>
<keyword evidence="10 15" id="KW-0949">S-adenosyl-L-methionine</keyword>
<keyword evidence="18" id="KW-1185">Reference proteome</keyword>
<dbReference type="SUPFAM" id="SSF75217">
    <property type="entry name" value="alpha/beta knot"/>
    <property type="match status" value="1"/>
</dbReference>
<evidence type="ECO:0000256" key="9">
    <source>
        <dbReference type="ARBA" id="ARBA00022679"/>
    </source>
</evidence>
<keyword evidence="8 15" id="KW-0489">Methyltransferase</keyword>
<evidence type="ECO:0000313" key="18">
    <source>
        <dbReference type="Proteomes" id="UP000014393"/>
    </source>
</evidence>
<dbReference type="HAMAP" id="MF_00605">
    <property type="entry name" value="TrmD"/>
    <property type="match status" value="1"/>
</dbReference>
<organism evidence="17 18">
    <name type="scientific">Actinotignum schaalii FB123-CNA-2</name>
    <dbReference type="NCBI Taxonomy" id="883067"/>
    <lineage>
        <taxon>Bacteria</taxon>
        <taxon>Bacillati</taxon>
        <taxon>Actinomycetota</taxon>
        <taxon>Actinomycetes</taxon>
        <taxon>Actinomycetales</taxon>
        <taxon>Actinomycetaceae</taxon>
        <taxon>Actinotignum</taxon>
    </lineage>
</organism>
<dbReference type="PANTHER" id="PTHR46417">
    <property type="entry name" value="TRNA (GUANINE-N(1)-)-METHYLTRANSFERASE"/>
    <property type="match status" value="1"/>
</dbReference>
<evidence type="ECO:0000256" key="3">
    <source>
        <dbReference type="ARBA" id="ARBA00007630"/>
    </source>
</evidence>
<dbReference type="InterPro" id="IPR016009">
    <property type="entry name" value="tRNA_MeTrfase_TRMD/TRM10"/>
</dbReference>
<dbReference type="PANTHER" id="PTHR46417:SF1">
    <property type="entry name" value="TRNA (GUANINE-N(1)-)-METHYLTRANSFERASE"/>
    <property type="match status" value="1"/>
</dbReference>
<evidence type="ECO:0000256" key="7">
    <source>
        <dbReference type="ARBA" id="ARBA00022490"/>
    </source>
</evidence>
<dbReference type="InterPro" id="IPR000182">
    <property type="entry name" value="GNAT_dom"/>
</dbReference>
<dbReference type="InterPro" id="IPR029028">
    <property type="entry name" value="Alpha/beta_knot_MTases"/>
</dbReference>
<dbReference type="Pfam" id="PF00583">
    <property type="entry name" value="Acetyltransf_1"/>
    <property type="match status" value="1"/>
</dbReference>
<dbReference type="PROSITE" id="PS51186">
    <property type="entry name" value="GNAT"/>
    <property type="match status" value="1"/>
</dbReference>
<accession>S2WG59</accession>
<comment type="similarity">
    <text evidence="3 15">Belongs to the RNA methyltransferase TrmD family.</text>
</comment>